<keyword evidence="2" id="KW-0456">Lyase</keyword>
<evidence type="ECO:0000256" key="1">
    <source>
        <dbReference type="ARBA" id="ARBA00005323"/>
    </source>
</evidence>
<dbReference type="Proteomes" id="UP001183794">
    <property type="component" value="Unassembled WGS sequence"/>
</dbReference>
<dbReference type="Pfam" id="PF14031">
    <property type="entry name" value="D-ser_dehydrat"/>
    <property type="match status" value="1"/>
</dbReference>
<organism evidence="4 5">
    <name type="scientific">Enteractinococcus fodinae</name>
    <dbReference type="NCBI Taxonomy" id="684663"/>
    <lineage>
        <taxon>Bacteria</taxon>
        <taxon>Bacillati</taxon>
        <taxon>Actinomycetota</taxon>
        <taxon>Actinomycetes</taxon>
        <taxon>Micrococcales</taxon>
        <taxon>Micrococcaceae</taxon>
    </lineage>
</organism>
<name>A0ABU2AXI9_9MICC</name>
<comment type="caution">
    <text evidence="4">The sequence shown here is derived from an EMBL/GenBank/DDBJ whole genome shotgun (WGS) entry which is preliminary data.</text>
</comment>
<protein>
    <submittedName>
        <fullName evidence="4">D-serine deaminase-like pyridoxal phosphate-dependent protein</fullName>
    </submittedName>
</protein>
<dbReference type="Gene3D" id="3.20.20.10">
    <property type="entry name" value="Alanine racemase"/>
    <property type="match status" value="1"/>
</dbReference>
<evidence type="ECO:0000313" key="4">
    <source>
        <dbReference type="EMBL" id="MDR7345881.1"/>
    </source>
</evidence>
<sequence length="361" mass="38249">MEQIPHTPAIVVDETILNANISAMAEFAATHNLQLRPHAKTHKMGPVAHKQLAAGSSGLSVATLGEAQYFFNAGITDLFIAYPVWATRNDAQLLTRLADDGTLAVATDSVAAVHQLADVTDEHPGVEIMIELNSGHHRSGVFPDQVVPIAQAIAQRNMTLRGVFTFPGHSYAPGAHSTAALDEARVLREAKHILENAGYPTEVLSGGSSPSATATVTDGATEIRPGVYVFGDAQQLELGRIGWDDIALSVVTTVVSSQPAHRDAPARIIVDAGSKILATDKAPWATGHGRVLGHPDARIIALSEHHGTILWDSDRLPAVGTRLRVIPNHVCVAVNLVDEVFLVDHDGAVSTWSVGARGKNA</sequence>
<proteinExistence type="inferred from homology"/>
<evidence type="ECO:0000256" key="2">
    <source>
        <dbReference type="ARBA" id="ARBA00023239"/>
    </source>
</evidence>
<evidence type="ECO:0000259" key="3">
    <source>
        <dbReference type="SMART" id="SM01119"/>
    </source>
</evidence>
<dbReference type="InterPro" id="IPR026956">
    <property type="entry name" value="D-ser_dehydrat-like_dom"/>
</dbReference>
<dbReference type="PANTHER" id="PTHR28004:SF2">
    <property type="entry name" value="D-SERINE DEHYDRATASE"/>
    <property type="match status" value="1"/>
</dbReference>
<gene>
    <name evidence="4" type="ORF">J2S62_000138</name>
</gene>
<reference evidence="4 5" key="1">
    <citation type="submission" date="2023-07" db="EMBL/GenBank/DDBJ databases">
        <title>Sequencing the genomes of 1000 actinobacteria strains.</title>
        <authorList>
            <person name="Klenk H.-P."/>
        </authorList>
    </citation>
    <scope>NUCLEOTIDE SEQUENCE [LARGE SCALE GENOMIC DNA]</scope>
    <source>
        <strain evidence="4 5">DSM 22966</strain>
    </source>
</reference>
<dbReference type="PANTHER" id="PTHR28004">
    <property type="entry name" value="ZGC:162816-RELATED"/>
    <property type="match status" value="1"/>
</dbReference>
<dbReference type="InterPro" id="IPR051466">
    <property type="entry name" value="D-amino_acid_metab_enzyme"/>
</dbReference>
<dbReference type="InterPro" id="IPR001608">
    <property type="entry name" value="Ala_racemase_N"/>
</dbReference>
<dbReference type="Gene3D" id="2.40.37.20">
    <property type="entry name" value="D-serine dehydratase-like domain"/>
    <property type="match status" value="1"/>
</dbReference>
<comment type="similarity">
    <text evidence="1">Belongs to the DSD1 family.</text>
</comment>
<dbReference type="InterPro" id="IPR029066">
    <property type="entry name" value="PLP-binding_barrel"/>
</dbReference>
<keyword evidence="5" id="KW-1185">Reference proteome</keyword>
<feature type="domain" description="D-serine dehydratase-like" evidence="3">
    <location>
        <begin position="247"/>
        <end position="344"/>
    </location>
</feature>
<evidence type="ECO:0000313" key="5">
    <source>
        <dbReference type="Proteomes" id="UP001183794"/>
    </source>
</evidence>
<dbReference type="InterPro" id="IPR042208">
    <property type="entry name" value="D-ser_dehydrat-like_sf"/>
</dbReference>
<dbReference type="RefSeq" id="WP_310170119.1">
    <property type="nucleotide sequence ID" value="NZ_BAABHE010000002.1"/>
</dbReference>
<dbReference type="SUPFAM" id="SSF51419">
    <property type="entry name" value="PLP-binding barrel"/>
    <property type="match status" value="1"/>
</dbReference>
<dbReference type="Pfam" id="PF01168">
    <property type="entry name" value="Ala_racemase_N"/>
    <property type="match status" value="1"/>
</dbReference>
<dbReference type="SMART" id="SM01119">
    <property type="entry name" value="D-ser_dehydrat"/>
    <property type="match status" value="1"/>
</dbReference>
<dbReference type="EMBL" id="JAVDYJ010000001">
    <property type="protein sequence ID" value="MDR7345881.1"/>
    <property type="molecule type" value="Genomic_DNA"/>
</dbReference>
<accession>A0ABU2AXI9</accession>